<accession>A0ABQ3B460</accession>
<evidence type="ECO:0000313" key="1">
    <source>
        <dbReference type="EMBL" id="GGY78174.1"/>
    </source>
</evidence>
<organism evidence="1 2">
    <name type="scientific">Marinobacter zhanjiangensis</name>
    <dbReference type="NCBI Taxonomy" id="578215"/>
    <lineage>
        <taxon>Bacteria</taxon>
        <taxon>Pseudomonadati</taxon>
        <taxon>Pseudomonadota</taxon>
        <taxon>Gammaproteobacteria</taxon>
        <taxon>Pseudomonadales</taxon>
        <taxon>Marinobacteraceae</taxon>
        <taxon>Marinobacter</taxon>
    </lineage>
</organism>
<evidence type="ECO:0000313" key="2">
    <source>
        <dbReference type="Proteomes" id="UP000601597"/>
    </source>
</evidence>
<dbReference type="EMBL" id="BMXV01000006">
    <property type="protein sequence ID" value="GGY78174.1"/>
    <property type="molecule type" value="Genomic_DNA"/>
</dbReference>
<proteinExistence type="predicted"/>
<name>A0ABQ3B460_9GAMM</name>
<sequence>MGFELQRVIVAGLLAGATLGLFGGVAYSGERTVLIGIEPDGRVSEVARRRLEGYLNTQGCTADIRFNSNDPARALVFRVGIPGAGESPALVAVNSAGDLPQPAWITRRSAGVRGLAELEDRDLATVAGQDPLGAELPVEALRKEGVSPDPGQLYEAGDYSSALGLLLHNNTHAAVSELGFVEPFLDKNGLVVTWSGPPLIAAAWYRHAGWREAAANCEQALVRRQREDDRQAFAAFPEWVAGFARHDSQHSEDSSQ</sequence>
<gene>
    <name evidence="1" type="ORF">GCM10007071_26780</name>
</gene>
<protein>
    <recommendedName>
        <fullName evidence="3">Extracellular solute-binding protein</fullName>
    </recommendedName>
</protein>
<dbReference type="SUPFAM" id="SSF53850">
    <property type="entry name" value="Periplasmic binding protein-like II"/>
    <property type="match status" value="1"/>
</dbReference>
<reference evidence="2" key="1">
    <citation type="journal article" date="2019" name="Int. J. Syst. Evol. Microbiol.">
        <title>The Global Catalogue of Microorganisms (GCM) 10K type strain sequencing project: providing services to taxonomists for standard genome sequencing and annotation.</title>
        <authorList>
            <consortium name="The Broad Institute Genomics Platform"/>
            <consortium name="The Broad Institute Genome Sequencing Center for Infectious Disease"/>
            <person name="Wu L."/>
            <person name="Ma J."/>
        </authorList>
    </citation>
    <scope>NUCLEOTIDE SEQUENCE [LARGE SCALE GENOMIC DNA]</scope>
    <source>
        <strain evidence="2">KCTC 22280</strain>
    </source>
</reference>
<comment type="caution">
    <text evidence="1">The sequence shown here is derived from an EMBL/GenBank/DDBJ whole genome shotgun (WGS) entry which is preliminary data.</text>
</comment>
<dbReference type="Pfam" id="PF12974">
    <property type="entry name" value="Phosphonate-bd"/>
    <property type="match status" value="1"/>
</dbReference>
<keyword evidence="2" id="KW-1185">Reference proteome</keyword>
<evidence type="ECO:0008006" key="3">
    <source>
        <dbReference type="Google" id="ProtNLM"/>
    </source>
</evidence>
<dbReference type="Proteomes" id="UP000601597">
    <property type="component" value="Unassembled WGS sequence"/>
</dbReference>